<sequence length="207" mass="23660">RHIPSRMNLANCLLFDTEQDPLERGKRVRDHLINASADHQEIPEIIELKDSIAFNIASMGKNNTDGMQTIELFKISKQVSEKNKERDELIREFYEKLSPKITSRMQDGLKKLKSKFSPSITDLTIMIEGSSYEPSIKNLCTQMYQHMKKNKNQIHKRSLEMLDALEAVCDISPKKVEPIEKGSKGSKTIWIVITVIIISTIILFIGS</sequence>
<protein>
    <submittedName>
        <fullName evidence="2">Uncharacterized protein</fullName>
    </submittedName>
</protein>
<dbReference type="AlphaFoldDB" id="A0A382TMY5"/>
<keyword evidence="1" id="KW-0812">Transmembrane</keyword>
<feature type="transmembrane region" description="Helical" evidence="1">
    <location>
        <begin position="188"/>
        <end position="206"/>
    </location>
</feature>
<evidence type="ECO:0000256" key="1">
    <source>
        <dbReference type="SAM" id="Phobius"/>
    </source>
</evidence>
<evidence type="ECO:0000313" key="2">
    <source>
        <dbReference type="EMBL" id="SVD22877.1"/>
    </source>
</evidence>
<accession>A0A382TMY5</accession>
<keyword evidence="1" id="KW-0472">Membrane</keyword>
<feature type="non-terminal residue" evidence="2">
    <location>
        <position position="1"/>
    </location>
</feature>
<name>A0A382TMY5_9ZZZZ</name>
<gene>
    <name evidence="2" type="ORF">METZ01_LOCUS375731</name>
</gene>
<reference evidence="2" key="1">
    <citation type="submission" date="2018-05" db="EMBL/GenBank/DDBJ databases">
        <authorList>
            <person name="Lanie J.A."/>
            <person name="Ng W.-L."/>
            <person name="Kazmierczak K.M."/>
            <person name="Andrzejewski T.M."/>
            <person name="Davidsen T.M."/>
            <person name="Wayne K.J."/>
            <person name="Tettelin H."/>
            <person name="Glass J.I."/>
            <person name="Rusch D."/>
            <person name="Podicherti R."/>
            <person name="Tsui H.-C.T."/>
            <person name="Winkler M.E."/>
        </authorList>
    </citation>
    <scope>NUCLEOTIDE SEQUENCE</scope>
</reference>
<proteinExistence type="predicted"/>
<dbReference type="EMBL" id="UINC01137499">
    <property type="protein sequence ID" value="SVD22877.1"/>
    <property type="molecule type" value="Genomic_DNA"/>
</dbReference>
<keyword evidence="1" id="KW-1133">Transmembrane helix</keyword>
<organism evidence="2">
    <name type="scientific">marine metagenome</name>
    <dbReference type="NCBI Taxonomy" id="408172"/>
    <lineage>
        <taxon>unclassified sequences</taxon>
        <taxon>metagenomes</taxon>
        <taxon>ecological metagenomes</taxon>
    </lineage>
</organism>